<dbReference type="GO" id="GO:0000428">
    <property type="term" value="C:DNA-directed RNA polymerase complex"/>
    <property type="evidence" value="ECO:0007669"/>
    <property type="project" value="UniProtKB-KW"/>
</dbReference>
<evidence type="ECO:0000256" key="5">
    <source>
        <dbReference type="ARBA" id="ARBA00023163"/>
    </source>
</evidence>
<organism evidence="9 10">
    <name type="scientific">Candidatus Alloenteromonas pullistercoris</name>
    <dbReference type="NCBI Taxonomy" id="2840785"/>
    <lineage>
        <taxon>Bacteria</taxon>
        <taxon>Bacillati</taxon>
        <taxon>Bacillota</taxon>
        <taxon>Bacillota incertae sedis</taxon>
        <taxon>Candidatus Alloenteromonas</taxon>
    </lineage>
</organism>
<name>A0A9D9DGK5_9FIRM</name>
<keyword evidence="4 9" id="KW-0548">Nucleotidyltransferase</keyword>
<dbReference type="Proteomes" id="UP000823634">
    <property type="component" value="Unassembled WGS sequence"/>
</dbReference>
<dbReference type="GO" id="GO:0006355">
    <property type="term" value="P:regulation of DNA-templated transcription"/>
    <property type="evidence" value="ECO:0007669"/>
    <property type="project" value="InterPro"/>
</dbReference>
<proteinExistence type="inferred from homology"/>
<reference evidence="9" key="1">
    <citation type="submission" date="2020-10" db="EMBL/GenBank/DDBJ databases">
        <authorList>
            <person name="Gilroy R."/>
        </authorList>
    </citation>
    <scope>NUCLEOTIDE SEQUENCE</scope>
    <source>
        <strain evidence="9">17113</strain>
    </source>
</reference>
<evidence type="ECO:0000256" key="2">
    <source>
        <dbReference type="ARBA" id="ARBA00022478"/>
    </source>
</evidence>
<evidence type="ECO:0000256" key="3">
    <source>
        <dbReference type="ARBA" id="ARBA00022679"/>
    </source>
</evidence>
<evidence type="ECO:0000313" key="10">
    <source>
        <dbReference type="Proteomes" id="UP000823634"/>
    </source>
</evidence>
<dbReference type="PROSITE" id="PS51913">
    <property type="entry name" value="HTH_HARE"/>
    <property type="match status" value="1"/>
</dbReference>
<keyword evidence="3 9" id="KW-0808">Transferase</keyword>
<gene>
    <name evidence="9" type="primary">rpoE</name>
    <name evidence="9" type="ORF">IAC61_04930</name>
</gene>
<evidence type="ECO:0000313" key="9">
    <source>
        <dbReference type="EMBL" id="MBO8426645.1"/>
    </source>
</evidence>
<evidence type="ECO:0000256" key="7">
    <source>
        <dbReference type="SAM" id="MobiDB-lite"/>
    </source>
</evidence>
<accession>A0A9D9DGK5</accession>
<dbReference type="InterPro" id="IPR038087">
    <property type="entry name" value="RNAP_delta_N_dom_sf"/>
</dbReference>
<dbReference type="InterPro" id="IPR007759">
    <property type="entry name" value="Asxl_HARE-HTH"/>
</dbReference>
<dbReference type="EMBL" id="JADINA010000032">
    <property type="protein sequence ID" value="MBO8426645.1"/>
    <property type="molecule type" value="Genomic_DNA"/>
</dbReference>
<dbReference type="Pfam" id="PF05066">
    <property type="entry name" value="HARE-HTH"/>
    <property type="match status" value="1"/>
</dbReference>
<dbReference type="AlphaFoldDB" id="A0A9D9DGK5"/>
<comment type="caution">
    <text evidence="9">The sequence shown here is derived from an EMBL/GenBank/DDBJ whole genome shotgun (WGS) entry which is preliminary data.</text>
</comment>
<dbReference type="GO" id="GO:0006351">
    <property type="term" value="P:DNA-templated transcription"/>
    <property type="evidence" value="ECO:0007669"/>
    <property type="project" value="InterPro"/>
</dbReference>
<keyword evidence="5" id="KW-0804">Transcription</keyword>
<dbReference type="GO" id="GO:0016779">
    <property type="term" value="F:nucleotidyltransferase activity"/>
    <property type="evidence" value="ECO:0007669"/>
    <property type="project" value="UniProtKB-KW"/>
</dbReference>
<keyword evidence="2 9" id="KW-0240">DNA-directed RNA polymerase</keyword>
<sequence>MNKKSMIDAAIEIIEKEGKGLAFPELWEKVCDECQIPDVDRPNRIGHFYTDLSLSGKLLFTKEQLWDLRTRHKYKEDSFLGLAYADVNTESDSSSDKREEENYDLAVAGKDTIDDDDDVPDTPQEDKMEEGLRPNQDFNS</sequence>
<evidence type="ECO:0000259" key="8">
    <source>
        <dbReference type="PROSITE" id="PS51913"/>
    </source>
</evidence>
<protein>
    <recommendedName>
        <fullName evidence="6">RNAP delta factor</fullName>
    </recommendedName>
</protein>
<evidence type="ECO:0000256" key="4">
    <source>
        <dbReference type="ARBA" id="ARBA00022695"/>
    </source>
</evidence>
<feature type="domain" description="HTH HARE-type" evidence="8">
    <location>
        <begin position="4"/>
        <end position="71"/>
    </location>
</feature>
<dbReference type="NCBIfam" id="TIGR04567">
    <property type="entry name" value="RNAP_delt_lowGC"/>
    <property type="match status" value="1"/>
</dbReference>
<dbReference type="InterPro" id="IPR029757">
    <property type="entry name" value="RpoE"/>
</dbReference>
<dbReference type="Gene3D" id="1.10.10.1250">
    <property type="entry name" value="RNA polymerase, subunit delta, N-terminal domain"/>
    <property type="match status" value="1"/>
</dbReference>
<evidence type="ECO:0000256" key="1">
    <source>
        <dbReference type="ARBA" id="ARBA00009828"/>
    </source>
</evidence>
<reference evidence="9" key="2">
    <citation type="journal article" date="2021" name="PeerJ">
        <title>Extensive microbial diversity within the chicken gut microbiome revealed by metagenomics and culture.</title>
        <authorList>
            <person name="Gilroy R."/>
            <person name="Ravi A."/>
            <person name="Getino M."/>
            <person name="Pursley I."/>
            <person name="Horton D.L."/>
            <person name="Alikhan N.F."/>
            <person name="Baker D."/>
            <person name="Gharbi K."/>
            <person name="Hall N."/>
            <person name="Watson M."/>
            <person name="Adriaenssens E.M."/>
            <person name="Foster-Nyarko E."/>
            <person name="Jarju S."/>
            <person name="Secka A."/>
            <person name="Antonio M."/>
            <person name="Oren A."/>
            <person name="Chaudhuri R.R."/>
            <person name="La Ragione R."/>
            <person name="Hildebrand F."/>
            <person name="Pallen M.J."/>
        </authorList>
    </citation>
    <scope>NUCLEOTIDE SEQUENCE</scope>
    <source>
        <strain evidence="9">17113</strain>
    </source>
</reference>
<feature type="region of interest" description="Disordered" evidence="7">
    <location>
        <begin position="88"/>
        <end position="140"/>
    </location>
</feature>
<evidence type="ECO:0000256" key="6">
    <source>
        <dbReference type="ARBA" id="ARBA00031937"/>
    </source>
</evidence>
<comment type="similarity">
    <text evidence="1">Belongs to the RpoE family.</text>
</comment>